<dbReference type="GO" id="GO:0004852">
    <property type="term" value="F:uroporphyrinogen-III synthase activity"/>
    <property type="evidence" value="ECO:0007669"/>
    <property type="project" value="UniProtKB-EC"/>
</dbReference>
<name>A0ABV6KR42_9BACI</name>
<keyword evidence="4 9" id="KW-0456">Lyase</keyword>
<keyword evidence="12" id="KW-1185">Reference proteome</keyword>
<evidence type="ECO:0000256" key="6">
    <source>
        <dbReference type="ARBA" id="ARBA00037589"/>
    </source>
</evidence>
<evidence type="ECO:0000256" key="8">
    <source>
        <dbReference type="ARBA" id="ARBA00048617"/>
    </source>
</evidence>
<evidence type="ECO:0000256" key="7">
    <source>
        <dbReference type="ARBA" id="ARBA00040167"/>
    </source>
</evidence>
<evidence type="ECO:0000256" key="2">
    <source>
        <dbReference type="ARBA" id="ARBA00008133"/>
    </source>
</evidence>
<dbReference type="InterPro" id="IPR039793">
    <property type="entry name" value="UROS/Hem4"/>
</dbReference>
<sequence length="261" mass="29390">MSDEYSLNGMKVLIPRGKKHAKPFSDLVKKYGGIPVEIPLISFRPVASTSLPILLDKKLHKYDWIIFTSNVTVETFFTFDINPTVLNNIKIAVIGEKTEEALVRKGVTVDFKPKEYVAEAFVEEFSPYISEGTTVFIPKGNLARELISTNLEKKGAHVDELVIYETFFPDSSRDALVKALTEKKLDIISFTSPSTVDHFMAVVNEMNLLSTIDHCLIICIGPVTLQRANAFGLRVDAMPDTYTIDQMLQSVMKLIRKRENK</sequence>
<evidence type="ECO:0000259" key="10">
    <source>
        <dbReference type="Pfam" id="PF02602"/>
    </source>
</evidence>
<comment type="similarity">
    <text evidence="2 9">Belongs to the uroporphyrinogen-III synthase family.</text>
</comment>
<evidence type="ECO:0000256" key="1">
    <source>
        <dbReference type="ARBA" id="ARBA00004772"/>
    </source>
</evidence>
<evidence type="ECO:0000313" key="12">
    <source>
        <dbReference type="Proteomes" id="UP001589738"/>
    </source>
</evidence>
<dbReference type="PANTHER" id="PTHR38042">
    <property type="entry name" value="UROPORPHYRINOGEN-III SYNTHASE, CHLOROPLASTIC"/>
    <property type="match status" value="1"/>
</dbReference>
<protein>
    <recommendedName>
        <fullName evidence="7 9">Uroporphyrinogen-III synthase</fullName>
        <ecNumber evidence="3 9">4.2.1.75</ecNumber>
    </recommendedName>
</protein>
<dbReference type="EC" id="4.2.1.75" evidence="3 9"/>
<organism evidence="11 12">
    <name type="scientific">Robertmurraya beringensis</name>
    <dbReference type="NCBI Taxonomy" id="641660"/>
    <lineage>
        <taxon>Bacteria</taxon>
        <taxon>Bacillati</taxon>
        <taxon>Bacillota</taxon>
        <taxon>Bacilli</taxon>
        <taxon>Bacillales</taxon>
        <taxon>Bacillaceae</taxon>
        <taxon>Robertmurraya</taxon>
    </lineage>
</organism>
<evidence type="ECO:0000313" key="11">
    <source>
        <dbReference type="EMBL" id="MFC0474271.1"/>
    </source>
</evidence>
<accession>A0ABV6KR42</accession>
<evidence type="ECO:0000256" key="5">
    <source>
        <dbReference type="ARBA" id="ARBA00023244"/>
    </source>
</evidence>
<evidence type="ECO:0000256" key="4">
    <source>
        <dbReference type="ARBA" id="ARBA00023239"/>
    </source>
</evidence>
<dbReference type="PANTHER" id="PTHR38042:SF1">
    <property type="entry name" value="UROPORPHYRINOGEN-III SYNTHASE, CHLOROPLASTIC"/>
    <property type="match status" value="1"/>
</dbReference>
<dbReference type="SUPFAM" id="SSF69618">
    <property type="entry name" value="HemD-like"/>
    <property type="match status" value="1"/>
</dbReference>
<comment type="catalytic activity">
    <reaction evidence="8 9">
        <text>hydroxymethylbilane = uroporphyrinogen III + H2O</text>
        <dbReference type="Rhea" id="RHEA:18965"/>
        <dbReference type="ChEBI" id="CHEBI:15377"/>
        <dbReference type="ChEBI" id="CHEBI:57308"/>
        <dbReference type="ChEBI" id="CHEBI:57845"/>
        <dbReference type="EC" id="4.2.1.75"/>
    </reaction>
</comment>
<dbReference type="Pfam" id="PF02602">
    <property type="entry name" value="HEM4"/>
    <property type="match status" value="1"/>
</dbReference>
<dbReference type="EMBL" id="JBHLUU010000015">
    <property type="protein sequence ID" value="MFC0474271.1"/>
    <property type="molecule type" value="Genomic_DNA"/>
</dbReference>
<dbReference type="CDD" id="cd06578">
    <property type="entry name" value="HemD"/>
    <property type="match status" value="1"/>
</dbReference>
<dbReference type="Proteomes" id="UP001589738">
    <property type="component" value="Unassembled WGS sequence"/>
</dbReference>
<gene>
    <name evidence="11" type="ORF">ACFFHF_03035</name>
</gene>
<evidence type="ECO:0000256" key="3">
    <source>
        <dbReference type="ARBA" id="ARBA00013109"/>
    </source>
</evidence>
<reference evidence="11 12" key="1">
    <citation type="submission" date="2024-09" db="EMBL/GenBank/DDBJ databases">
        <authorList>
            <person name="Sun Q."/>
            <person name="Mori K."/>
        </authorList>
    </citation>
    <scope>NUCLEOTIDE SEQUENCE [LARGE SCALE GENOMIC DNA]</scope>
    <source>
        <strain evidence="11 12">CGMCC 1.9126</strain>
    </source>
</reference>
<dbReference type="RefSeq" id="WP_160546710.1">
    <property type="nucleotide sequence ID" value="NZ_JBHLUU010000015.1"/>
</dbReference>
<dbReference type="InterPro" id="IPR036108">
    <property type="entry name" value="4pyrrol_syn_uPrphyn_synt_sf"/>
</dbReference>
<evidence type="ECO:0000256" key="9">
    <source>
        <dbReference type="RuleBase" id="RU366031"/>
    </source>
</evidence>
<comment type="pathway">
    <text evidence="1 9">Porphyrin-containing compound metabolism; protoporphyrin-IX biosynthesis; coproporphyrinogen-III from 5-aminolevulinate: step 3/4.</text>
</comment>
<comment type="caution">
    <text evidence="11">The sequence shown here is derived from an EMBL/GenBank/DDBJ whole genome shotgun (WGS) entry which is preliminary data.</text>
</comment>
<proteinExistence type="inferred from homology"/>
<dbReference type="InterPro" id="IPR003754">
    <property type="entry name" value="4pyrrol_synth_uPrphyn_synth"/>
</dbReference>
<comment type="function">
    <text evidence="6 9">Catalyzes cyclization of the linear tetrapyrrole, hydroxymethylbilane, to the macrocyclic uroporphyrinogen III.</text>
</comment>
<dbReference type="Gene3D" id="3.40.50.10090">
    <property type="match status" value="2"/>
</dbReference>
<keyword evidence="5 9" id="KW-0627">Porphyrin biosynthesis</keyword>
<feature type="domain" description="Tetrapyrrole biosynthesis uroporphyrinogen III synthase" evidence="10">
    <location>
        <begin position="24"/>
        <end position="249"/>
    </location>
</feature>